<reference evidence="3 4" key="1">
    <citation type="submission" date="2019-07" db="EMBL/GenBank/DDBJ databases">
        <title>Whole genome shotgun sequence of Segetibacter aerophilus NBRC 106135.</title>
        <authorList>
            <person name="Hosoyama A."/>
            <person name="Uohara A."/>
            <person name="Ohji S."/>
            <person name="Ichikawa N."/>
        </authorList>
    </citation>
    <scope>NUCLEOTIDE SEQUENCE [LARGE SCALE GENOMIC DNA]</scope>
    <source>
        <strain evidence="3 4">NBRC 106135</strain>
    </source>
</reference>
<feature type="chain" id="PRO_5021983023" description="Lipoprotein" evidence="2">
    <location>
        <begin position="19"/>
        <end position="86"/>
    </location>
</feature>
<feature type="compositionally biased region" description="Gly residues" evidence="1">
    <location>
        <begin position="64"/>
        <end position="86"/>
    </location>
</feature>
<evidence type="ECO:0000256" key="1">
    <source>
        <dbReference type="SAM" id="MobiDB-lite"/>
    </source>
</evidence>
<gene>
    <name evidence="3" type="ORF">SAE01_04260</name>
</gene>
<dbReference type="EMBL" id="BJYT01000001">
    <property type="protein sequence ID" value="GEO07930.1"/>
    <property type="molecule type" value="Genomic_DNA"/>
</dbReference>
<proteinExistence type="predicted"/>
<dbReference type="AlphaFoldDB" id="A0A512B7J6"/>
<organism evidence="3 4">
    <name type="scientific">Segetibacter aerophilus</name>
    <dbReference type="NCBI Taxonomy" id="670293"/>
    <lineage>
        <taxon>Bacteria</taxon>
        <taxon>Pseudomonadati</taxon>
        <taxon>Bacteroidota</taxon>
        <taxon>Chitinophagia</taxon>
        <taxon>Chitinophagales</taxon>
        <taxon>Chitinophagaceae</taxon>
        <taxon>Segetibacter</taxon>
    </lineage>
</organism>
<name>A0A512B7J6_9BACT</name>
<evidence type="ECO:0008006" key="5">
    <source>
        <dbReference type="Google" id="ProtNLM"/>
    </source>
</evidence>
<evidence type="ECO:0000313" key="3">
    <source>
        <dbReference type="EMBL" id="GEO07930.1"/>
    </source>
</evidence>
<sequence>MKKILSIILVAATLTACGGGESSESTTNVGEDSLKKAFDSVQQTGDTTALNRVMGDSTSASGTHGAGSGSRVGGGKSAGPQKQGGK</sequence>
<dbReference type="PROSITE" id="PS51257">
    <property type="entry name" value="PROKAR_LIPOPROTEIN"/>
    <property type="match status" value="1"/>
</dbReference>
<comment type="caution">
    <text evidence="3">The sequence shown here is derived from an EMBL/GenBank/DDBJ whole genome shotgun (WGS) entry which is preliminary data.</text>
</comment>
<keyword evidence="2" id="KW-0732">Signal</keyword>
<dbReference type="Proteomes" id="UP000321513">
    <property type="component" value="Unassembled WGS sequence"/>
</dbReference>
<feature type="region of interest" description="Disordered" evidence="1">
    <location>
        <begin position="45"/>
        <end position="86"/>
    </location>
</feature>
<evidence type="ECO:0000313" key="4">
    <source>
        <dbReference type="Proteomes" id="UP000321513"/>
    </source>
</evidence>
<accession>A0A512B7J6</accession>
<protein>
    <recommendedName>
        <fullName evidence="5">Lipoprotein</fullName>
    </recommendedName>
</protein>
<feature type="signal peptide" evidence="2">
    <location>
        <begin position="1"/>
        <end position="18"/>
    </location>
</feature>
<evidence type="ECO:0000256" key="2">
    <source>
        <dbReference type="SAM" id="SignalP"/>
    </source>
</evidence>
<dbReference type="RefSeq" id="WP_147201875.1">
    <property type="nucleotide sequence ID" value="NZ_BJYT01000001.1"/>
</dbReference>
<keyword evidence="4" id="KW-1185">Reference proteome</keyword>